<keyword evidence="4" id="KW-1185">Reference proteome</keyword>
<feature type="compositionally biased region" description="Polar residues" evidence="2">
    <location>
        <begin position="91"/>
        <end position="128"/>
    </location>
</feature>
<evidence type="ECO:0000256" key="1">
    <source>
        <dbReference type="SAM" id="Coils"/>
    </source>
</evidence>
<name>A0A1X2HAR3_SYNRA</name>
<dbReference type="Proteomes" id="UP000242180">
    <property type="component" value="Unassembled WGS sequence"/>
</dbReference>
<evidence type="ECO:0000313" key="4">
    <source>
        <dbReference type="Proteomes" id="UP000242180"/>
    </source>
</evidence>
<evidence type="ECO:0000313" key="3">
    <source>
        <dbReference type="EMBL" id="ORY95763.1"/>
    </source>
</evidence>
<feature type="coiled-coil region" evidence="1">
    <location>
        <begin position="195"/>
        <end position="250"/>
    </location>
</feature>
<protein>
    <submittedName>
        <fullName evidence="3">Uncharacterized protein</fullName>
    </submittedName>
</protein>
<feature type="region of interest" description="Disordered" evidence="2">
    <location>
        <begin position="1"/>
        <end position="145"/>
    </location>
</feature>
<dbReference type="InParanoid" id="A0A1X2HAR3"/>
<organism evidence="3 4">
    <name type="scientific">Syncephalastrum racemosum</name>
    <name type="common">Filamentous fungus</name>
    <dbReference type="NCBI Taxonomy" id="13706"/>
    <lineage>
        <taxon>Eukaryota</taxon>
        <taxon>Fungi</taxon>
        <taxon>Fungi incertae sedis</taxon>
        <taxon>Mucoromycota</taxon>
        <taxon>Mucoromycotina</taxon>
        <taxon>Mucoromycetes</taxon>
        <taxon>Mucorales</taxon>
        <taxon>Syncephalastraceae</taxon>
        <taxon>Syncephalastrum</taxon>
    </lineage>
</organism>
<accession>A0A1X2HAR3</accession>
<reference evidence="3 4" key="1">
    <citation type="submission" date="2016-07" db="EMBL/GenBank/DDBJ databases">
        <title>Pervasive Adenine N6-methylation of Active Genes in Fungi.</title>
        <authorList>
            <consortium name="DOE Joint Genome Institute"/>
            <person name="Mondo S.J."/>
            <person name="Dannebaum R.O."/>
            <person name="Kuo R.C."/>
            <person name="Labutti K."/>
            <person name="Haridas S."/>
            <person name="Kuo A."/>
            <person name="Salamov A."/>
            <person name="Ahrendt S.R."/>
            <person name="Lipzen A."/>
            <person name="Sullivan W."/>
            <person name="Andreopoulos W.B."/>
            <person name="Clum A."/>
            <person name="Lindquist E."/>
            <person name="Daum C."/>
            <person name="Ramamoorthy G.K."/>
            <person name="Gryganskyi A."/>
            <person name="Culley D."/>
            <person name="Magnuson J.K."/>
            <person name="James T.Y."/>
            <person name="O'Malley M.A."/>
            <person name="Stajich J.E."/>
            <person name="Spatafora J.W."/>
            <person name="Visel A."/>
            <person name="Grigoriev I.V."/>
        </authorList>
    </citation>
    <scope>NUCLEOTIDE SEQUENCE [LARGE SCALE GENOMIC DNA]</scope>
    <source>
        <strain evidence="3 4">NRRL 2496</strain>
    </source>
</reference>
<comment type="caution">
    <text evidence="3">The sequence shown here is derived from an EMBL/GenBank/DDBJ whole genome shotgun (WGS) entry which is preliminary data.</text>
</comment>
<dbReference type="STRING" id="13706.A0A1X2HAR3"/>
<sequence length="515" mass="57098">MLSSEEAQYQASMASTDGKGTEWLQPDSDVSNTPKKKSMERISKLFQKKSKKQSTSSLTSSFSAVSLPACEYPTATTNNETQQPLPPSTVHALNSNTFNTNAPARSSSLRIPKSQNSDETQSSSNDSKAATPPSADGRPSVDEPTLTDEAAQCSSTADYEQQQQQQQQQYIQPTLAALSRGASVRSTNSAVCATSQSLKAQVARQQRILENLQIESEQYQKDSKVLQDRLDKMLQKKDQREADLKQLQQNYDHHIRSLRATPDDLDSVAAKIRQLKKTISDLAHTLSEEADAVIATRALSTFWLNLNTAIEAMGCPLPRPRLQMLTEKFMMDVLVQNLNLNVFPGVEILDAYNQLQYWLEDQQLPSAIVSVRLRQEFALLVARDEGNKESDVCKSRHMALQNSWKYLYSGLVKAYPFVYQHDKAEPDVRKHYGARVQVLVEQAISLGLAIKGQEVDVTAAAVAEGQQAYDPELMVDEDGQTSGIVQFCICPPFVVGNSPDPLKTLEKGRVLCSPH</sequence>
<proteinExistence type="predicted"/>
<dbReference type="OrthoDB" id="2368002at2759"/>
<dbReference type="EMBL" id="MCGN01000006">
    <property type="protein sequence ID" value="ORY95763.1"/>
    <property type="molecule type" value="Genomic_DNA"/>
</dbReference>
<feature type="compositionally biased region" description="Low complexity" evidence="2">
    <location>
        <begin position="53"/>
        <end position="63"/>
    </location>
</feature>
<evidence type="ECO:0000256" key="2">
    <source>
        <dbReference type="SAM" id="MobiDB-lite"/>
    </source>
</evidence>
<gene>
    <name evidence="3" type="ORF">BCR43DRAFT_475758</name>
</gene>
<keyword evidence="1" id="KW-0175">Coiled coil</keyword>
<feature type="compositionally biased region" description="Polar residues" evidence="2">
    <location>
        <begin position="1"/>
        <end position="15"/>
    </location>
</feature>
<dbReference type="AlphaFoldDB" id="A0A1X2HAR3"/>
<feature type="compositionally biased region" description="Polar residues" evidence="2">
    <location>
        <begin position="74"/>
        <end position="83"/>
    </location>
</feature>